<proteinExistence type="predicted"/>
<evidence type="ECO:0000313" key="1">
    <source>
        <dbReference type="Ensembl" id="ENSOSUP00000003455.1"/>
    </source>
</evidence>
<dbReference type="AlphaFoldDB" id="A0A8C8AC91"/>
<name>A0A8C8AC91_9STRI</name>
<dbReference type="Ensembl" id="ENSOSUT00000003558.1">
    <property type="protein sequence ID" value="ENSOSUP00000003455.1"/>
    <property type="gene ID" value="ENSOSUG00000002458.1"/>
</dbReference>
<dbReference type="Proteomes" id="UP000694552">
    <property type="component" value="Unplaced"/>
</dbReference>
<protein>
    <submittedName>
        <fullName evidence="1">Uncharacterized protein</fullName>
    </submittedName>
</protein>
<evidence type="ECO:0000313" key="2">
    <source>
        <dbReference type="Proteomes" id="UP000694552"/>
    </source>
</evidence>
<reference evidence="1" key="2">
    <citation type="submission" date="2025-09" db="UniProtKB">
        <authorList>
            <consortium name="Ensembl"/>
        </authorList>
    </citation>
    <scope>IDENTIFICATION</scope>
</reference>
<organism evidence="1 2">
    <name type="scientific">Otus sunia</name>
    <name type="common">Oriental scops-owl</name>
    <dbReference type="NCBI Taxonomy" id="257818"/>
    <lineage>
        <taxon>Eukaryota</taxon>
        <taxon>Metazoa</taxon>
        <taxon>Chordata</taxon>
        <taxon>Craniata</taxon>
        <taxon>Vertebrata</taxon>
        <taxon>Euteleostomi</taxon>
        <taxon>Archelosauria</taxon>
        <taxon>Archosauria</taxon>
        <taxon>Dinosauria</taxon>
        <taxon>Saurischia</taxon>
        <taxon>Theropoda</taxon>
        <taxon>Coelurosauria</taxon>
        <taxon>Aves</taxon>
        <taxon>Neognathae</taxon>
        <taxon>Neoaves</taxon>
        <taxon>Telluraves</taxon>
        <taxon>Strigiformes</taxon>
        <taxon>Strigidae</taxon>
        <taxon>Otus</taxon>
    </lineage>
</organism>
<accession>A0A8C8AC91</accession>
<keyword evidence="2" id="KW-1185">Reference proteome</keyword>
<sequence>LCLSNMSWVRTEPRQSSCAISVARQASEARLRSLRKQPAAVVPGERAGGSAFACATGRALAREHSGRALPPVRCKQQWQQMKMNAMRTTKGRPNSTAKQTVLKTPSSCLVRMSSKMELKKELIFCSMLAHGQAACATPLEGPSGYVQLL</sequence>
<reference evidence="1" key="1">
    <citation type="submission" date="2025-08" db="UniProtKB">
        <authorList>
            <consortium name="Ensembl"/>
        </authorList>
    </citation>
    <scope>IDENTIFICATION</scope>
</reference>